<organism evidence="5 6">
    <name type="scientific">Acrocarpospora corrugata</name>
    <dbReference type="NCBI Taxonomy" id="35763"/>
    <lineage>
        <taxon>Bacteria</taxon>
        <taxon>Bacillati</taxon>
        <taxon>Actinomycetota</taxon>
        <taxon>Actinomycetes</taxon>
        <taxon>Streptosporangiales</taxon>
        <taxon>Streptosporangiaceae</taxon>
        <taxon>Acrocarpospora</taxon>
    </lineage>
</organism>
<keyword evidence="2" id="KW-0238">DNA-binding</keyword>
<evidence type="ECO:0000256" key="2">
    <source>
        <dbReference type="ARBA" id="ARBA00023125"/>
    </source>
</evidence>
<dbReference type="Pfam" id="PF07729">
    <property type="entry name" value="FCD"/>
    <property type="match status" value="1"/>
</dbReference>
<comment type="caution">
    <text evidence="5">The sequence shown here is derived from an EMBL/GenBank/DDBJ whole genome shotgun (WGS) entry which is preliminary data.</text>
</comment>
<dbReference type="InterPro" id="IPR000524">
    <property type="entry name" value="Tscrpt_reg_HTH_GntR"/>
</dbReference>
<dbReference type="SMART" id="SM00345">
    <property type="entry name" value="HTH_GNTR"/>
    <property type="match status" value="1"/>
</dbReference>
<dbReference type="GO" id="GO:0003677">
    <property type="term" value="F:DNA binding"/>
    <property type="evidence" value="ECO:0007669"/>
    <property type="project" value="UniProtKB-KW"/>
</dbReference>
<dbReference type="Gene3D" id="1.10.10.10">
    <property type="entry name" value="Winged helix-like DNA-binding domain superfamily/Winged helix DNA-binding domain"/>
    <property type="match status" value="1"/>
</dbReference>
<protein>
    <submittedName>
        <fullName evidence="5">GntR family transcriptional regulator</fullName>
    </submittedName>
</protein>
<dbReference type="AlphaFoldDB" id="A0A5M3VSB1"/>
<dbReference type="InterPro" id="IPR036388">
    <property type="entry name" value="WH-like_DNA-bd_sf"/>
</dbReference>
<dbReference type="PANTHER" id="PTHR43537:SF45">
    <property type="entry name" value="GNTR FAMILY REGULATORY PROTEIN"/>
    <property type="match status" value="1"/>
</dbReference>
<dbReference type="SUPFAM" id="SSF46785">
    <property type="entry name" value="Winged helix' DNA-binding domain"/>
    <property type="match status" value="1"/>
</dbReference>
<dbReference type="EMBL" id="BLAD01000041">
    <property type="protein sequence ID" value="GER99666.1"/>
    <property type="molecule type" value="Genomic_DNA"/>
</dbReference>
<feature type="domain" description="HTH gntR-type" evidence="4">
    <location>
        <begin position="7"/>
        <end position="74"/>
    </location>
</feature>
<dbReference type="InterPro" id="IPR036390">
    <property type="entry name" value="WH_DNA-bd_sf"/>
</dbReference>
<sequence length="216" mass="23703">MRVLKQTNLREQAKEVIRASIVGGELVSGQVYSATTLSGRLGVSPTPVREALLDLANEGLVEPIRNRGYRILTMADKDLDEISELRKMLEIPAMRLVVQKAGDADLAVLESSVVAIDEAAADKDLVAFLNADRTFHLALLGLTGNSRLVRLVGQLRDQTRLVGLKRMADVGSLAESAAEHRPILEALRARDADRAESLVRHHLDQTRGIWAGRRET</sequence>
<dbReference type="GO" id="GO:0003700">
    <property type="term" value="F:DNA-binding transcription factor activity"/>
    <property type="evidence" value="ECO:0007669"/>
    <property type="project" value="InterPro"/>
</dbReference>
<reference evidence="5 6" key="1">
    <citation type="submission" date="2019-10" db="EMBL/GenBank/DDBJ databases">
        <title>Whole genome shotgun sequence of Acrocarpospora corrugata NBRC 13972.</title>
        <authorList>
            <person name="Ichikawa N."/>
            <person name="Kimura A."/>
            <person name="Kitahashi Y."/>
            <person name="Komaki H."/>
            <person name="Oguchi A."/>
        </authorList>
    </citation>
    <scope>NUCLEOTIDE SEQUENCE [LARGE SCALE GENOMIC DNA]</scope>
    <source>
        <strain evidence="5 6">NBRC 13972</strain>
    </source>
</reference>
<proteinExistence type="predicted"/>
<dbReference type="Proteomes" id="UP000334990">
    <property type="component" value="Unassembled WGS sequence"/>
</dbReference>
<keyword evidence="6" id="KW-1185">Reference proteome</keyword>
<dbReference type="PANTHER" id="PTHR43537">
    <property type="entry name" value="TRANSCRIPTIONAL REGULATOR, GNTR FAMILY"/>
    <property type="match status" value="1"/>
</dbReference>
<dbReference type="Gene3D" id="1.20.120.530">
    <property type="entry name" value="GntR ligand-binding domain-like"/>
    <property type="match status" value="1"/>
</dbReference>
<dbReference type="InterPro" id="IPR008920">
    <property type="entry name" value="TF_FadR/GntR_C"/>
</dbReference>
<keyword evidence="1" id="KW-0805">Transcription regulation</keyword>
<evidence type="ECO:0000313" key="6">
    <source>
        <dbReference type="Proteomes" id="UP000334990"/>
    </source>
</evidence>
<dbReference type="OrthoDB" id="8680240at2"/>
<accession>A0A5M3VSB1</accession>
<dbReference type="CDD" id="cd07377">
    <property type="entry name" value="WHTH_GntR"/>
    <property type="match status" value="1"/>
</dbReference>
<keyword evidence="3" id="KW-0804">Transcription</keyword>
<dbReference type="PROSITE" id="PS50949">
    <property type="entry name" value="HTH_GNTR"/>
    <property type="match status" value="1"/>
</dbReference>
<dbReference type="Pfam" id="PF00392">
    <property type="entry name" value="GntR"/>
    <property type="match status" value="1"/>
</dbReference>
<dbReference type="SUPFAM" id="SSF48008">
    <property type="entry name" value="GntR ligand-binding domain-like"/>
    <property type="match status" value="1"/>
</dbReference>
<evidence type="ECO:0000259" key="4">
    <source>
        <dbReference type="PROSITE" id="PS50949"/>
    </source>
</evidence>
<evidence type="ECO:0000256" key="1">
    <source>
        <dbReference type="ARBA" id="ARBA00023015"/>
    </source>
</evidence>
<dbReference type="SMART" id="SM00895">
    <property type="entry name" value="FCD"/>
    <property type="match status" value="1"/>
</dbReference>
<dbReference type="InterPro" id="IPR011711">
    <property type="entry name" value="GntR_C"/>
</dbReference>
<evidence type="ECO:0000313" key="5">
    <source>
        <dbReference type="EMBL" id="GER99666.1"/>
    </source>
</evidence>
<name>A0A5M3VSB1_9ACTN</name>
<evidence type="ECO:0000256" key="3">
    <source>
        <dbReference type="ARBA" id="ARBA00023163"/>
    </source>
</evidence>
<dbReference type="RefSeq" id="WP_155336052.1">
    <property type="nucleotide sequence ID" value="NZ_BAAABN010000020.1"/>
</dbReference>
<gene>
    <name evidence="5" type="ORF">Acor_17300</name>
</gene>